<evidence type="ECO:0000313" key="2">
    <source>
        <dbReference type="Proteomes" id="UP000244005"/>
    </source>
</evidence>
<keyword evidence="2" id="KW-1185">Reference proteome</keyword>
<sequence length="86" mass="10024">MRRVDRVESLPRLTSSTWLDEIAHRNITELLKVPIARGAAELRKHFLGKEEFRICRPQVTGRFVKSCRDARSSLRHHRSSETQALD</sequence>
<gene>
    <name evidence="1" type="ORF">MARPO_0069s0015</name>
</gene>
<name>A0A2R6WP81_MARPO</name>
<organism evidence="1 2">
    <name type="scientific">Marchantia polymorpha</name>
    <name type="common">Common liverwort</name>
    <name type="synonym">Marchantia aquatica</name>
    <dbReference type="NCBI Taxonomy" id="3197"/>
    <lineage>
        <taxon>Eukaryota</taxon>
        <taxon>Viridiplantae</taxon>
        <taxon>Streptophyta</taxon>
        <taxon>Embryophyta</taxon>
        <taxon>Marchantiophyta</taxon>
        <taxon>Marchantiopsida</taxon>
        <taxon>Marchantiidae</taxon>
        <taxon>Marchantiales</taxon>
        <taxon>Marchantiaceae</taxon>
        <taxon>Marchantia</taxon>
    </lineage>
</organism>
<dbReference type="Proteomes" id="UP000244005">
    <property type="component" value="Unassembled WGS sequence"/>
</dbReference>
<dbReference type="AlphaFoldDB" id="A0A2R6WP81"/>
<reference evidence="2" key="1">
    <citation type="journal article" date="2017" name="Cell">
        <title>Insights into land plant evolution garnered from the Marchantia polymorpha genome.</title>
        <authorList>
            <person name="Bowman J.L."/>
            <person name="Kohchi T."/>
            <person name="Yamato K.T."/>
            <person name="Jenkins J."/>
            <person name="Shu S."/>
            <person name="Ishizaki K."/>
            <person name="Yamaoka S."/>
            <person name="Nishihama R."/>
            <person name="Nakamura Y."/>
            <person name="Berger F."/>
            <person name="Adam C."/>
            <person name="Aki S.S."/>
            <person name="Althoff F."/>
            <person name="Araki T."/>
            <person name="Arteaga-Vazquez M.A."/>
            <person name="Balasubrmanian S."/>
            <person name="Barry K."/>
            <person name="Bauer D."/>
            <person name="Boehm C.R."/>
            <person name="Briginshaw L."/>
            <person name="Caballero-Perez J."/>
            <person name="Catarino B."/>
            <person name="Chen F."/>
            <person name="Chiyoda S."/>
            <person name="Chovatia M."/>
            <person name="Davies K.M."/>
            <person name="Delmans M."/>
            <person name="Demura T."/>
            <person name="Dierschke T."/>
            <person name="Dolan L."/>
            <person name="Dorantes-Acosta A.E."/>
            <person name="Eklund D.M."/>
            <person name="Florent S.N."/>
            <person name="Flores-Sandoval E."/>
            <person name="Fujiyama A."/>
            <person name="Fukuzawa H."/>
            <person name="Galik B."/>
            <person name="Grimanelli D."/>
            <person name="Grimwood J."/>
            <person name="Grossniklaus U."/>
            <person name="Hamada T."/>
            <person name="Haseloff J."/>
            <person name="Hetherington A.J."/>
            <person name="Higo A."/>
            <person name="Hirakawa Y."/>
            <person name="Hundley H.N."/>
            <person name="Ikeda Y."/>
            <person name="Inoue K."/>
            <person name="Inoue S.I."/>
            <person name="Ishida S."/>
            <person name="Jia Q."/>
            <person name="Kakita M."/>
            <person name="Kanazawa T."/>
            <person name="Kawai Y."/>
            <person name="Kawashima T."/>
            <person name="Kennedy M."/>
            <person name="Kinose K."/>
            <person name="Kinoshita T."/>
            <person name="Kohara Y."/>
            <person name="Koide E."/>
            <person name="Komatsu K."/>
            <person name="Kopischke S."/>
            <person name="Kubo M."/>
            <person name="Kyozuka J."/>
            <person name="Lagercrantz U."/>
            <person name="Lin S.S."/>
            <person name="Lindquist E."/>
            <person name="Lipzen A.M."/>
            <person name="Lu C.W."/>
            <person name="De Luna E."/>
            <person name="Martienssen R.A."/>
            <person name="Minamino N."/>
            <person name="Mizutani M."/>
            <person name="Mizutani M."/>
            <person name="Mochizuki N."/>
            <person name="Monte I."/>
            <person name="Mosher R."/>
            <person name="Nagasaki H."/>
            <person name="Nakagami H."/>
            <person name="Naramoto S."/>
            <person name="Nishitani K."/>
            <person name="Ohtani M."/>
            <person name="Okamoto T."/>
            <person name="Okumura M."/>
            <person name="Phillips J."/>
            <person name="Pollak B."/>
            <person name="Reinders A."/>
            <person name="Rovekamp M."/>
            <person name="Sano R."/>
            <person name="Sawa S."/>
            <person name="Schmid M.W."/>
            <person name="Shirakawa M."/>
            <person name="Solano R."/>
            <person name="Spunde A."/>
            <person name="Suetsugu N."/>
            <person name="Sugano S."/>
            <person name="Sugiyama A."/>
            <person name="Sun R."/>
            <person name="Suzuki Y."/>
            <person name="Takenaka M."/>
            <person name="Takezawa D."/>
            <person name="Tomogane H."/>
            <person name="Tsuzuki M."/>
            <person name="Ueda T."/>
            <person name="Umeda M."/>
            <person name="Ward J.M."/>
            <person name="Watanabe Y."/>
            <person name="Yazaki K."/>
            <person name="Yokoyama R."/>
            <person name="Yoshitake Y."/>
            <person name="Yotsui I."/>
            <person name="Zachgo S."/>
            <person name="Schmutz J."/>
        </authorList>
    </citation>
    <scope>NUCLEOTIDE SEQUENCE [LARGE SCALE GENOMIC DNA]</scope>
    <source>
        <strain evidence="2">Tak-1</strain>
    </source>
</reference>
<evidence type="ECO:0000313" key="1">
    <source>
        <dbReference type="EMBL" id="PTQ35667.1"/>
    </source>
</evidence>
<proteinExistence type="predicted"/>
<accession>A0A2R6WP81</accession>
<protein>
    <submittedName>
        <fullName evidence="1">Uncharacterized protein</fullName>
    </submittedName>
</protein>
<dbReference type="Gramene" id="Mp2g23660.1">
    <property type="protein sequence ID" value="Mp2g23660.1.cds1"/>
    <property type="gene ID" value="Mp2g23660"/>
</dbReference>
<dbReference type="EMBL" id="KZ772741">
    <property type="protein sequence ID" value="PTQ35667.1"/>
    <property type="molecule type" value="Genomic_DNA"/>
</dbReference>